<protein>
    <submittedName>
        <fullName evidence="1">Uncharacterized protein</fullName>
    </submittedName>
</protein>
<dbReference type="AlphaFoldDB" id="A0A918GMW8"/>
<dbReference type="Proteomes" id="UP000660680">
    <property type="component" value="Unassembled WGS sequence"/>
</dbReference>
<accession>A0A918GMW8</accession>
<proteinExistence type="predicted"/>
<sequence length="166" mass="18473">MNPDVSDDYFDTASTGDGVLVRMSDNVAATLTHHVERLARFLETGAVDAEPGGLFRRRTTSEDVARRMFPDAYPDRAESDAFRARHTAALGDSAAARRFIHRCSTGSQHVLPREEADEWIGVLGMVRFVAFPRTGVRGDAPELVWFNWAQESLVAALHPDWFSARP</sequence>
<comment type="caution">
    <text evidence="1">The sequence shown here is derived from an EMBL/GenBank/DDBJ whole genome shotgun (WGS) entry which is preliminary data.</text>
</comment>
<evidence type="ECO:0000313" key="2">
    <source>
        <dbReference type="Proteomes" id="UP000660680"/>
    </source>
</evidence>
<organism evidence="1 2">
    <name type="scientific">Actinokineospora fastidiosa</name>
    <dbReference type="NCBI Taxonomy" id="1816"/>
    <lineage>
        <taxon>Bacteria</taxon>
        <taxon>Bacillati</taxon>
        <taxon>Actinomycetota</taxon>
        <taxon>Actinomycetes</taxon>
        <taxon>Pseudonocardiales</taxon>
        <taxon>Pseudonocardiaceae</taxon>
        <taxon>Actinokineospora</taxon>
    </lineage>
</organism>
<dbReference type="RefSeq" id="WP_189212895.1">
    <property type="nucleotide sequence ID" value="NZ_BMRB01000004.1"/>
</dbReference>
<name>A0A918GMW8_9PSEU</name>
<reference evidence="1" key="2">
    <citation type="submission" date="2020-09" db="EMBL/GenBank/DDBJ databases">
        <authorList>
            <person name="Sun Q."/>
            <person name="Ohkuma M."/>
        </authorList>
    </citation>
    <scope>NUCLEOTIDE SEQUENCE</scope>
    <source>
        <strain evidence="1">JCM 3276</strain>
    </source>
</reference>
<dbReference type="Pfam" id="PF09438">
    <property type="entry name" value="DUF2017"/>
    <property type="match status" value="1"/>
</dbReference>
<dbReference type="EMBL" id="BMRB01000004">
    <property type="protein sequence ID" value="GGS47932.1"/>
    <property type="molecule type" value="Genomic_DNA"/>
</dbReference>
<evidence type="ECO:0000313" key="1">
    <source>
        <dbReference type="EMBL" id="GGS47932.1"/>
    </source>
</evidence>
<reference evidence="1" key="1">
    <citation type="journal article" date="2014" name="Int. J. Syst. Evol. Microbiol.">
        <title>Complete genome sequence of Corynebacterium casei LMG S-19264T (=DSM 44701T), isolated from a smear-ripened cheese.</title>
        <authorList>
            <consortium name="US DOE Joint Genome Institute (JGI-PGF)"/>
            <person name="Walter F."/>
            <person name="Albersmeier A."/>
            <person name="Kalinowski J."/>
            <person name="Ruckert C."/>
        </authorList>
    </citation>
    <scope>NUCLEOTIDE SEQUENCE</scope>
    <source>
        <strain evidence="1">JCM 3276</strain>
    </source>
</reference>
<dbReference type="InterPro" id="IPR018561">
    <property type="entry name" value="AosR"/>
</dbReference>
<keyword evidence="2" id="KW-1185">Reference proteome</keyword>
<gene>
    <name evidence="1" type="ORF">GCM10010171_48970</name>
</gene>